<evidence type="ECO:0000313" key="11">
    <source>
        <dbReference type="EMBL" id="KAE9214311.1"/>
    </source>
</evidence>
<dbReference type="EMBL" id="QXFZ01000459">
    <property type="protein sequence ID" value="KAE9115588.1"/>
    <property type="molecule type" value="Genomic_DNA"/>
</dbReference>
<evidence type="ECO:0000313" key="13">
    <source>
        <dbReference type="EMBL" id="KAE9237010.1"/>
    </source>
</evidence>
<evidence type="ECO:0000313" key="9">
    <source>
        <dbReference type="EMBL" id="KAE9115839.1"/>
    </source>
</evidence>
<feature type="compositionally biased region" description="Basic and acidic residues" evidence="4">
    <location>
        <begin position="18"/>
        <end position="33"/>
    </location>
</feature>
<organism evidence="10 19">
    <name type="scientific">Phytophthora fragariae</name>
    <dbReference type="NCBI Taxonomy" id="53985"/>
    <lineage>
        <taxon>Eukaryota</taxon>
        <taxon>Sar</taxon>
        <taxon>Stramenopiles</taxon>
        <taxon>Oomycota</taxon>
        <taxon>Peronosporomycetes</taxon>
        <taxon>Peronosporales</taxon>
        <taxon>Peronosporaceae</taxon>
        <taxon>Phytophthora</taxon>
    </lineage>
</organism>
<dbReference type="Proteomes" id="UP000488956">
    <property type="component" value="Unassembled WGS sequence"/>
</dbReference>
<dbReference type="EMBL" id="QXGE01000430">
    <property type="protein sequence ID" value="KAE9312712.1"/>
    <property type="molecule type" value="Genomic_DNA"/>
</dbReference>
<dbReference type="EMBL" id="QXFW01000412">
    <property type="protein sequence ID" value="KAE9013041.1"/>
    <property type="molecule type" value="Genomic_DNA"/>
</dbReference>
<dbReference type="EMBL" id="QXGC01000417">
    <property type="protein sequence ID" value="KAE9236644.1"/>
    <property type="molecule type" value="Genomic_DNA"/>
</dbReference>
<keyword evidence="3" id="KW-0443">Lipid metabolism</keyword>
<dbReference type="Pfam" id="PF00501">
    <property type="entry name" value="AMP-binding"/>
    <property type="match status" value="1"/>
</dbReference>
<evidence type="ECO:0000313" key="19">
    <source>
        <dbReference type="Proteomes" id="UP000440732"/>
    </source>
</evidence>
<evidence type="ECO:0000313" key="10">
    <source>
        <dbReference type="EMBL" id="KAE9146029.1"/>
    </source>
</evidence>
<evidence type="ECO:0000256" key="3">
    <source>
        <dbReference type="ARBA" id="ARBA00023098"/>
    </source>
</evidence>
<comment type="caution">
    <text evidence="10">The sequence shown here is derived from an EMBL/GenBank/DDBJ whole genome shotgun (WGS) entry which is preliminary data.</text>
</comment>
<evidence type="ECO:0000313" key="7">
    <source>
        <dbReference type="EMBL" id="KAE9013041.1"/>
    </source>
</evidence>
<dbReference type="EMBL" id="QXFX01000434">
    <property type="protein sequence ID" value="KAE9115839.1"/>
    <property type="molecule type" value="Genomic_DNA"/>
</dbReference>
<dbReference type="OrthoDB" id="3633556at2759"/>
<feature type="compositionally biased region" description="Basic residues" evidence="4">
    <location>
        <begin position="112"/>
        <end position="123"/>
    </location>
</feature>
<protein>
    <recommendedName>
        <fullName evidence="5">AMP-dependent synthetase/ligase domain-containing protein</fullName>
    </recommendedName>
</protein>
<keyword evidence="16" id="KW-1185">Reference proteome</keyword>
<dbReference type="Proteomes" id="UP000476176">
    <property type="component" value="Unassembled WGS sequence"/>
</dbReference>
<feature type="region of interest" description="Disordered" evidence="4">
    <location>
        <begin position="1"/>
        <end position="146"/>
    </location>
</feature>
<dbReference type="EMBL" id="QXGB01000453">
    <property type="protein sequence ID" value="KAE9214311.1"/>
    <property type="molecule type" value="Genomic_DNA"/>
</dbReference>
<feature type="compositionally biased region" description="Low complexity" evidence="4">
    <location>
        <begin position="85"/>
        <end position="99"/>
    </location>
</feature>
<name>A0A6A3UG76_9STRA</name>
<dbReference type="GO" id="GO:0005783">
    <property type="term" value="C:endoplasmic reticulum"/>
    <property type="evidence" value="ECO:0007669"/>
    <property type="project" value="TreeGrafter"/>
</dbReference>
<feature type="compositionally biased region" description="Polar residues" evidence="4">
    <location>
        <begin position="45"/>
        <end position="57"/>
    </location>
</feature>
<dbReference type="PANTHER" id="PTHR43272">
    <property type="entry name" value="LONG-CHAIN-FATTY-ACID--COA LIGASE"/>
    <property type="match status" value="1"/>
</dbReference>
<dbReference type="Proteomes" id="UP000437068">
    <property type="component" value="Unassembled WGS sequence"/>
</dbReference>
<evidence type="ECO:0000256" key="4">
    <source>
        <dbReference type="SAM" id="MobiDB-lite"/>
    </source>
</evidence>
<evidence type="ECO:0000313" key="21">
    <source>
        <dbReference type="Proteomes" id="UP000460718"/>
    </source>
</evidence>
<evidence type="ECO:0000313" key="17">
    <source>
        <dbReference type="Proteomes" id="UP000437068"/>
    </source>
</evidence>
<proteinExistence type="predicted"/>
<evidence type="ECO:0000313" key="12">
    <source>
        <dbReference type="EMBL" id="KAE9236644.1"/>
    </source>
</evidence>
<evidence type="ECO:0000313" key="16">
    <source>
        <dbReference type="Proteomes" id="UP000433483"/>
    </source>
</evidence>
<accession>A0A6A3UG76</accession>
<evidence type="ECO:0000313" key="20">
    <source>
        <dbReference type="Proteomes" id="UP000441208"/>
    </source>
</evidence>
<dbReference type="InterPro" id="IPR042099">
    <property type="entry name" value="ANL_N_sf"/>
</dbReference>
<evidence type="ECO:0000313" key="8">
    <source>
        <dbReference type="EMBL" id="KAE9115588.1"/>
    </source>
</evidence>
<keyword evidence="1" id="KW-0436">Ligase</keyword>
<reference evidence="15 16" key="1">
    <citation type="submission" date="2018-08" db="EMBL/GenBank/DDBJ databases">
        <title>Genomic investigation of the strawberry pathogen Phytophthora fragariae indicates pathogenicity is determined by transcriptional variation in three key races.</title>
        <authorList>
            <person name="Adams T.M."/>
            <person name="Armitage A.D."/>
            <person name="Sobczyk M.K."/>
            <person name="Bates H.J."/>
            <person name="Dunwell J.M."/>
            <person name="Nellist C.F."/>
            <person name="Harrison R.J."/>
        </authorList>
    </citation>
    <scope>NUCLEOTIDE SEQUENCE [LARGE SCALE GENOMIC DNA]</scope>
    <source>
        <strain evidence="14 17">A4</strain>
        <strain evidence="13 18">BC-1</strain>
        <strain evidence="12 22">BC-23</strain>
        <strain evidence="11 16">NOV-27</strain>
        <strain evidence="10 19">NOV-5</strain>
        <strain evidence="8 20">NOV-71</strain>
        <strain evidence="6 15">NOV-9</strain>
        <strain evidence="9 23">ONT-3</strain>
        <strain evidence="7 21">SCRP245</strain>
    </source>
</reference>
<dbReference type="Proteomes" id="UP000433483">
    <property type="component" value="Unassembled WGS sequence"/>
</dbReference>
<dbReference type="EMBL" id="QXGA01000433">
    <property type="protein sequence ID" value="KAE9146029.1"/>
    <property type="molecule type" value="Genomic_DNA"/>
</dbReference>
<evidence type="ECO:0000313" key="6">
    <source>
        <dbReference type="EMBL" id="KAE8939151.1"/>
    </source>
</evidence>
<dbReference type="InterPro" id="IPR000873">
    <property type="entry name" value="AMP-dep_synth/lig_dom"/>
</dbReference>
<dbReference type="Proteomes" id="UP000440367">
    <property type="component" value="Unassembled WGS sequence"/>
</dbReference>
<dbReference type="Proteomes" id="UP000440732">
    <property type="component" value="Unassembled WGS sequence"/>
</dbReference>
<dbReference type="Proteomes" id="UP000441208">
    <property type="component" value="Unassembled WGS sequence"/>
</dbReference>
<evidence type="ECO:0000313" key="14">
    <source>
        <dbReference type="EMBL" id="KAE9312712.1"/>
    </source>
</evidence>
<dbReference type="AlphaFoldDB" id="A0A6A3UG76"/>
<evidence type="ECO:0000256" key="1">
    <source>
        <dbReference type="ARBA" id="ARBA00022598"/>
    </source>
</evidence>
<keyword evidence="2" id="KW-0276">Fatty acid metabolism</keyword>
<dbReference type="Proteomes" id="UP000460718">
    <property type="component" value="Unassembled WGS sequence"/>
</dbReference>
<feature type="region of interest" description="Disordered" evidence="4">
    <location>
        <begin position="169"/>
        <end position="192"/>
    </location>
</feature>
<sequence length="888" mass="96399">MSANAGAAEKQTPAAGRPPRDRQATGTHPRVDGDNSPGHTHPERTVSNGSDTSAAGNSSSPQSSTSRRPRVTSDMISFTATVVHAPGSSSGSRPSASSGDAWTPKPSDVANPRRRRRFSLHRRPSPEQDEALGEGEDHKKKMLRPFGEIKIESTGVARDGSLSKRSYMYSRGSVESTPSDVDRRSRLSSAASRASRARAWSRALSVTHEGDGDASTIAALVTATPATMWSTFLKTVTRFADESALSGREEVFDRTHRGFPSSAATPVDVAYTWAQHAVRVRCVARTLLQLGFCTGEGVVISAQASPLLQAVNLAAVSLGGVVAHVRSSWSARELKDDIFPAANATVVVVDSLESNFREALEALDEQPEALRPHIRAVVVLGGLAAVDSAVADLRASINVIGAQDLLVISTLATDEAAMTPSLESLASRVKPDQCCLLSFDYDALGRIRGAELSHDNVLFTAAALVRSFGLIYRDRLVGYLPLHHVASQVLEFYVPLIAGLSVACAPTYNRPLVRVVTEHKPTVFFATPATWARFSQQVYRAKGDVNAAVYRWAKTRATNNSQKLLFARGKGAKHRSLGYMLAKALVLNNIKKKIGLESCTACYSVLAPLDFELERLFKTVDTPIYQVFGTAETCGFAAINFQHAWEFGSSGRALPGTTIRCDERSQETVLRGRNVFMGYRYAPYGPCSSPGSEQDDGDSDQYTSTCDSDGWLRLWQRGFLTPTGFLKISDPRDFLVLSTGDWVPIRPFEFAMMELMPELDRVVLVGDGRTFLSALFFLKTSTMTSRTAAKHTGGHVLDEDALKVGHAIGSTAITVGEAIRCQHWAVHFDGVLEDPPKVCSVSGFRVRKWILMAADFTVESGELDPDTGDVCRRAVDRKYQALLDSLYS</sequence>
<dbReference type="GO" id="GO:0016020">
    <property type="term" value="C:membrane"/>
    <property type="evidence" value="ECO:0007669"/>
    <property type="project" value="TreeGrafter"/>
</dbReference>
<evidence type="ECO:0000313" key="15">
    <source>
        <dbReference type="Proteomes" id="UP000429523"/>
    </source>
</evidence>
<dbReference type="SUPFAM" id="SSF56801">
    <property type="entry name" value="Acetyl-CoA synthetase-like"/>
    <property type="match status" value="1"/>
</dbReference>
<evidence type="ECO:0000259" key="5">
    <source>
        <dbReference type="Pfam" id="PF00501"/>
    </source>
</evidence>
<dbReference type="Proteomes" id="UP000429523">
    <property type="component" value="Unassembled WGS sequence"/>
</dbReference>
<dbReference type="EMBL" id="QXGD01000498">
    <property type="protein sequence ID" value="KAE9237010.1"/>
    <property type="molecule type" value="Genomic_DNA"/>
</dbReference>
<dbReference type="GO" id="GO:0004467">
    <property type="term" value="F:long-chain fatty acid-CoA ligase activity"/>
    <property type="evidence" value="ECO:0007669"/>
    <property type="project" value="TreeGrafter"/>
</dbReference>
<evidence type="ECO:0000256" key="2">
    <source>
        <dbReference type="ARBA" id="ARBA00022832"/>
    </source>
</evidence>
<dbReference type="EMBL" id="QXGF01000509">
    <property type="protein sequence ID" value="KAE8939151.1"/>
    <property type="molecule type" value="Genomic_DNA"/>
</dbReference>
<evidence type="ECO:0000313" key="18">
    <source>
        <dbReference type="Proteomes" id="UP000440367"/>
    </source>
</evidence>
<dbReference type="PANTHER" id="PTHR43272:SF32">
    <property type="entry name" value="AMP-DEPENDENT SYNTHETASE_LIGASE DOMAIN-CONTAINING PROTEIN"/>
    <property type="match status" value="1"/>
</dbReference>
<dbReference type="Gene3D" id="3.40.50.12780">
    <property type="entry name" value="N-terminal domain of ligase-like"/>
    <property type="match status" value="1"/>
</dbReference>
<feature type="domain" description="AMP-dependent synthetase/ligase" evidence="5">
    <location>
        <begin position="257"/>
        <end position="679"/>
    </location>
</feature>
<evidence type="ECO:0000313" key="23">
    <source>
        <dbReference type="Proteomes" id="UP000488956"/>
    </source>
</evidence>
<evidence type="ECO:0000313" key="22">
    <source>
        <dbReference type="Proteomes" id="UP000476176"/>
    </source>
</evidence>
<gene>
    <name evidence="14" type="ORF">PF001_g9100</name>
    <name evidence="13" type="ORF">PF002_g11084</name>
    <name evidence="12" type="ORF">PF004_g8806</name>
    <name evidence="11" type="ORF">PF005_g9874</name>
    <name evidence="10" type="ORF">PF006_g9162</name>
    <name evidence="8" type="ORF">PF007_g9967</name>
    <name evidence="6" type="ORF">PF009_g11007</name>
    <name evidence="9" type="ORF">PF010_g9175</name>
    <name evidence="7" type="ORF">PF011_g8649</name>
</gene>